<keyword evidence="3" id="KW-1185">Reference proteome</keyword>
<name>A0ABQ3VC24_9CHLR</name>
<feature type="transmembrane region" description="Helical" evidence="1">
    <location>
        <begin position="74"/>
        <end position="93"/>
    </location>
</feature>
<dbReference type="PANTHER" id="PTHR34989">
    <property type="entry name" value="PROTEIN HDED"/>
    <property type="match status" value="1"/>
</dbReference>
<dbReference type="Proteomes" id="UP000635565">
    <property type="component" value="Unassembled WGS sequence"/>
</dbReference>
<dbReference type="InterPro" id="IPR052712">
    <property type="entry name" value="Acid_resist_chaperone_HdeD"/>
</dbReference>
<dbReference type="InterPro" id="IPR005325">
    <property type="entry name" value="DUF308_memb"/>
</dbReference>
<dbReference type="RefSeq" id="WP_201361335.1">
    <property type="nucleotide sequence ID" value="NZ_BNJJ01000004.1"/>
</dbReference>
<gene>
    <name evidence="2" type="ORF">KSZ_16780</name>
</gene>
<dbReference type="EMBL" id="BNJJ01000004">
    <property type="protein sequence ID" value="GHO83672.1"/>
    <property type="molecule type" value="Genomic_DNA"/>
</dbReference>
<feature type="transmembrane region" description="Helical" evidence="1">
    <location>
        <begin position="42"/>
        <end position="62"/>
    </location>
</feature>
<organism evidence="2 3">
    <name type="scientific">Dictyobacter formicarum</name>
    <dbReference type="NCBI Taxonomy" id="2778368"/>
    <lineage>
        <taxon>Bacteria</taxon>
        <taxon>Bacillati</taxon>
        <taxon>Chloroflexota</taxon>
        <taxon>Ktedonobacteria</taxon>
        <taxon>Ktedonobacterales</taxon>
        <taxon>Dictyobacteraceae</taxon>
        <taxon>Dictyobacter</taxon>
    </lineage>
</organism>
<protein>
    <submittedName>
        <fullName evidence="2">Membrane protein</fullName>
    </submittedName>
</protein>
<comment type="caution">
    <text evidence="2">The sequence shown here is derived from an EMBL/GenBank/DDBJ whole genome shotgun (WGS) entry which is preliminary data.</text>
</comment>
<keyword evidence="1" id="KW-0812">Transmembrane</keyword>
<keyword evidence="1" id="KW-0472">Membrane</keyword>
<feature type="transmembrane region" description="Helical" evidence="1">
    <location>
        <begin position="100"/>
        <end position="119"/>
    </location>
</feature>
<feature type="transmembrane region" description="Helical" evidence="1">
    <location>
        <begin position="15"/>
        <end position="35"/>
    </location>
</feature>
<sequence length="196" mass="21963">MNAEPSILNEVARNWWVTAIRGALAIIFGLAAFFFPRMTLFLLTYLFAAFCLLDGIFAIVTGFQARRLLRHTTWAPLLEGFFSIAIGLIALLLPAIMITVFIYMIAGWAIVTGILKIIAAFRQKEQIAPEWPLALVGLISIIFGIIFCLRPHLGIRIVLWMIGTFALVIGVALLFQAFQTHSLKTDNHPPEFFENI</sequence>
<accession>A0ABQ3VC24</accession>
<dbReference type="Pfam" id="PF03729">
    <property type="entry name" value="DUF308"/>
    <property type="match status" value="2"/>
</dbReference>
<dbReference type="PANTHER" id="PTHR34989:SF1">
    <property type="entry name" value="PROTEIN HDED"/>
    <property type="match status" value="1"/>
</dbReference>
<feature type="transmembrane region" description="Helical" evidence="1">
    <location>
        <begin position="131"/>
        <end position="150"/>
    </location>
</feature>
<keyword evidence="1" id="KW-1133">Transmembrane helix</keyword>
<proteinExistence type="predicted"/>
<reference evidence="2 3" key="1">
    <citation type="journal article" date="2021" name="Int. J. Syst. Evol. Microbiol.">
        <title>Reticulibacter mediterranei gen. nov., sp. nov., within the new family Reticulibacteraceae fam. nov., and Ktedonospora formicarum gen. nov., sp. nov., Ktedonobacter robiniae sp. nov., Dictyobacter formicarum sp. nov. and Dictyobacter arantiisoli sp. nov., belonging to the class Ktedonobacteria.</title>
        <authorList>
            <person name="Yabe S."/>
            <person name="Zheng Y."/>
            <person name="Wang C.M."/>
            <person name="Sakai Y."/>
            <person name="Abe K."/>
            <person name="Yokota A."/>
            <person name="Donadio S."/>
            <person name="Cavaletti L."/>
            <person name="Monciardini P."/>
        </authorList>
    </citation>
    <scope>NUCLEOTIDE SEQUENCE [LARGE SCALE GENOMIC DNA]</scope>
    <source>
        <strain evidence="2 3">SOSP1-9</strain>
    </source>
</reference>
<evidence type="ECO:0000313" key="3">
    <source>
        <dbReference type="Proteomes" id="UP000635565"/>
    </source>
</evidence>
<evidence type="ECO:0000313" key="2">
    <source>
        <dbReference type="EMBL" id="GHO83672.1"/>
    </source>
</evidence>
<evidence type="ECO:0000256" key="1">
    <source>
        <dbReference type="SAM" id="Phobius"/>
    </source>
</evidence>
<feature type="transmembrane region" description="Helical" evidence="1">
    <location>
        <begin position="157"/>
        <end position="178"/>
    </location>
</feature>